<dbReference type="PANTHER" id="PTHR34959:SF3">
    <property type="entry name" value="PROTEIN LAZY 1"/>
    <property type="match status" value="1"/>
</dbReference>
<evidence type="ECO:0000256" key="1">
    <source>
        <dbReference type="SAM" id="MobiDB-lite"/>
    </source>
</evidence>
<protein>
    <submittedName>
        <fullName evidence="3">Protein LAZY 1-like</fullName>
    </submittedName>
</protein>
<dbReference type="GO" id="GO:0009630">
    <property type="term" value="P:gravitropism"/>
    <property type="evidence" value="ECO:0007669"/>
    <property type="project" value="InterPro"/>
</dbReference>
<dbReference type="OrthoDB" id="780166at2759"/>
<feature type="region of interest" description="Disordered" evidence="1">
    <location>
        <begin position="324"/>
        <end position="352"/>
    </location>
</feature>
<dbReference type="AlphaFoldDB" id="A0A1S2XQM4"/>
<dbReference type="eggNOG" id="ENOG502QRWV">
    <property type="taxonomic scope" value="Eukaryota"/>
</dbReference>
<reference evidence="3" key="2">
    <citation type="submission" date="2025-08" db="UniProtKB">
        <authorList>
            <consortium name="RefSeq"/>
        </authorList>
    </citation>
    <scope>IDENTIFICATION</scope>
    <source>
        <tissue evidence="3">Etiolated seedlings</tissue>
    </source>
</reference>
<dbReference type="PaxDb" id="3827-XP_004492060.1"/>
<accession>A0A1S2XQM4</accession>
<dbReference type="Proteomes" id="UP000087171">
    <property type="component" value="Chromosome Ca3"/>
</dbReference>
<dbReference type="GeneID" id="101497033"/>
<dbReference type="PANTHER" id="PTHR34959">
    <property type="entry name" value="PROTEIN LAZY 1"/>
    <property type="match status" value="1"/>
</dbReference>
<dbReference type="KEGG" id="cam:101497033"/>
<dbReference type="RefSeq" id="XP_004492060.1">
    <property type="nucleotide sequence ID" value="XM_004492003.3"/>
</dbReference>
<name>A0A1S2XQM4_CICAR</name>
<keyword evidence="2" id="KW-1185">Reference proteome</keyword>
<reference evidence="2" key="1">
    <citation type="journal article" date="2013" name="Nat. Biotechnol.">
        <title>Draft genome sequence of chickpea (Cicer arietinum) provides a resource for trait improvement.</title>
        <authorList>
            <person name="Varshney R.K."/>
            <person name="Song C."/>
            <person name="Saxena R.K."/>
            <person name="Azam S."/>
            <person name="Yu S."/>
            <person name="Sharpe A.G."/>
            <person name="Cannon S."/>
            <person name="Baek J."/>
            <person name="Rosen B.D."/>
            <person name="Tar'an B."/>
            <person name="Millan T."/>
            <person name="Zhang X."/>
            <person name="Ramsay L.D."/>
            <person name="Iwata A."/>
            <person name="Wang Y."/>
            <person name="Nelson W."/>
            <person name="Farmer A.D."/>
            <person name="Gaur P.M."/>
            <person name="Soderlund C."/>
            <person name="Penmetsa R.V."/>
            <person name="Xu C."/>
            <person name="Bharti A.K."/>
            <person name="He W."/>
            <person name="Winter P."/>
            <person name="Zhao S."/>
            <person name="Hane J.K."/>
            <person name="Carrasquilla-Garcia N."/>
            <person name="Condie J.A."/>
            <person name="Upadhyaya H.D."/>
            <person name="Luo M.C."/>
            <person name="Thudi M."/>
            <person name="Gowda C.L."/>
            <person name="Singh N.P."/>
            <person name="Lichtenzveig J."/>
            <person name="Gali K.K."/>
            <person name="Rubio J."/>
            <person name="Nadarajan N."/>
            <person name="Dolezel J."/>
            <person name="Bansal K.C."/>
            <person name="Xu X."/>
            <person name="Edwards D."/>
            <person name="Zhang G."/>
            <person name="Kahl G."/>
            <person name="Gil J."/>
            <person name="Singh K.B."/>
            <person name="Datta S.K."/>
            <person name="Jackson S.A."/>
            <person name="Wang J."/>
            <person name="Cook D.R."/>
        </authorList>
    </citation>
    <scope>NUCLEOTIDE SEQUENCE [LARGE SCALE GENOMIC DNA]</scope>
    <source>
        <strain evidence="2">cv. CDC Frontier</strain>
    </source>
</reference>
<organism evidence="2 3">
    <name type="scientific">Cicer arietinum</name>
    <name type="common">Chickpea</name>
    <name type="synonym">Garbanzo</name>
    <dbReference type="NCBI Taxonomy" id="3827"/>
    <lineage>
        <taxon>Eukaryota</taxon>
        <taxon>Viridiplantae</taxon>
        <taxon>Streptophyta</taxon>
        <taxon>Embryophyta</taxon>
        <taxon>Tracheophyta</taxon>
        <taxon>Spermatophyta</taxon>
        <taxon>Magnoliopsida</taxon>
        <taxon>eudicotyledons</taxon>
        <taxon>Gunneridae</taxon>
        <taxon>Pentapetalae</taxon>
        <taxon>rosids</taxon>
        <taxon>fabids</taxon>
        <taxon>Fabales</taxon>
        <taxon>Fabaceae</taxon>
        <taxon>Papilionoideae</taxon>
        <taxon>50 kb inversion clade</taxon>
        <taxon>NPAAA clade</taxon>
        <taxon>Hologalegina</taxon>
        <taxon>IRL clade</taxon>
        <taxon>Cicereae</taxon>
        <taxon>Cicer</taxon>
    </lineage>
</organism>
<dbReference type="GO" id="GO:2000012">
    <property type="term" value="P:regulation of auxin polar transport"/>
    <property type="evidence" value="ECO:0007669"/>
    <property type="project" value="InterPro"/>
</dbReference>
<dbReference type="STRING" id="3827.A0A1S2XQM4"/>
<gene>
    <name evidence="3" type="primary">LOC101497033</name>
</gene>
<proteinExistence type="predicted"/>
<sequence>MKLLGWMHRKLRQNNSTEPFKDLVIGNSCNCLSGQPSVDDEQNYHQKPNLNIKFTKQTQKTQNNLRKSFASLQSTREEEDEDEYDDVESQASMFDLFPGFLAIGTLGSSDQTISSTPTLFPISVETITENEDQVVTENDLKLINDELEKVLTKDDLVVGSYDSSRRNSHVSTGRNSHVSIVTISGKPIENNEGYQYLTKVEGGKEFSNTESSICPLQGYLFGTAVEYSETAAVSVGKKEHHRTSLGELFQRSKLVGDDNFVAKDYDKRSERDHADKFSAMNLVKEKLKRRMFHSCSKNSSSIDSASADTKLNKILHMFRKKVHPENSTIGQKSGRNRKNENKKKIMNDGGYNKGYIVNQEEDSASYREHWIKTDADYLVLEL</sequence>
<feature type="compositionally biased region" description="Basic and acidic residues" evidence="1">
    <location>
        <begin position="337"/>
        <end position="346"/>
    </location>
</feature>
<dbReference type="InterPro" id="IPR038928">
    <property type="entry name" value="LAZY1"/>
</dbReference>
<evidence type="ECO:0000313" key="3">
    <source>
        <dbReference type="RefSeq" id="XP_004492060.1"/>
    </source>
</evidence>
<evidence type="ECO:0000313" key="2">
    <source>
        <dbReference type="Proteomes" id="UP000087171"/>
    </source>
</evidence>